<sequence>MSAFASENLFGLLAVLCNDGELKTLENLLDIPPPARLPPLDNHRSKYSTFIPNKVANVQFDADGDVVLLLKNNKGTARFQVNSSILCMSSPVFRAMLGAKSHFKEAKELANCDRGMAPVEVNIEDDDPDVFAVILRILHHQNDSVPKVVKEDKLYQIAILCDKYDLRQALSCWLDKWIPASHDLRSVILPGSVAFQIDKRLFMAYVFRKEEVFKVISKDLILTYNLYQPVELTKVKLGFQDLRPFGRFENIPQAIVSAIMVARKAAITAMFSCIRQSISKYDEPMKVQCQYKRECCDAFVLGLLIREFKRIGVYPETPSIRQQSVEDIRDKIASMKHPEFAIFGDLKLAGSCGMHEFCKCGSPWCSNCINKKCMKCNKAHILPANDVNHANCAPIGSLVTEVTDIMTKIEGLEHSRFVRTEKDKGNGYFKKKKKDKGNIGSNVEANADLWNCLKYI</sequence>
<protein>
    <recommendedName>
        <fullName evidence="1">BTB domain-containing protein</fullName>
    </recommendedName>
</protein>
<dbReference type="SUPFAM" id="SSF54695">
    <property type="entry name" value="POZ domain"/>
    <property type="match status" value="1"/>
</dbReference>
<proteinExistence type="predicted"/>
<feature type="domain" description="BTB" evidence="1">
    <location>
        <begin position="64"/>
        <end position="147"/>
    </location>
</feature>
<dbReference type="CDD" id="cd18186">
    <property type="entry name" value="BTB_POZ_ZBTB_KLHL-like"/>
    <property type="match status" value="1"/>
</dbReference>
<dbReference type="InterPro" id="IPR011333">
    <property type="entry name" value="SKP1/BTB/POZ_sf"/>
</dbReference>
<evidence type="ECO:0000313" key="2">
    <source>
        <dbReference type="EMBL" id="RPB26212.1"/>
    </source>
</evidence>
<evidence type="ECO:0000313" key="3">
    <source>
        <dbReference type="Proteomes" id="UP000267821"/>
    </source>
</evidence>
<dbReference type="EMBL" id="ML121535">
    <property type="protein sequence ID" value="RPB26212.1"/>
    <property type="molecule type" value="Genomic_DNA"/>
</dbReference>
<dbReference type="InParanoid" id="A0A3N4LYK1"/>
<dbReference type="InterPro" id="IPR000210">
    <property type="entry name" value="BTB/POZ_dom"/>
</dbReference>
<dbReference type="SMART" id="SM00225">
    <property type="entry name" value="BTB"/>
    <property type="match status" value="1"/>
</dbReference>
<evidence type="ECO:0000259" key="1">
    <source>
        <dbReference type="PROSITE" id="PS50097"/>
    </source>
</evidence>
<dbReference type="Pfam" id="PF00651">
    <property type="entry name" value="BTB"/>
    <property type="match status" value="1"/>
</dbReference>
<organism evidence="2 3">
    <name type="scientific">Terfezia boudieri ATCC MYA-4762</name>
    <dbReference type="NCBI Taxonomy" id="1051890"/>
    <lineage>
        <taxon>Eukaryota</taxon>
        <taxon>Fungi</taxon>
        <taxon>Dikarya</taxon>
        <taxon>Ascomycota</taxon>
        <taxon>Pezizomycotina</taxon>
        <taxon>Pezizomycetes</taxon>
        <taxon>Pezizales</taxon>
        <taxon>Pezizaceae</taxon>
        <taxon>Terfezia</taxon>
    </lineage>
</organism>
<dbReference type="PROSITE" id="PS50097">
    <property type="entry name" value="BTB"/>
    <property type="match status" value="1"/>
</dbReference>
<dbReference type="Proteomes" id="UP000267821">
    <property type="component" value="Unassembled WGS sequence"/>
</dbReference>
<reference evidence="2 3" key="1">
    <citation type="journal article" date="2018" name="Nat. Ecol. Evol.">
        <title>Pezizomycetes genomes reveal the molecular basis of ectomycorrhizal truffle lifestyle.</title>
        <authorList>
            <person name="Murat C."/>
            <person name="Payen T."/>
            <person name="Noel B."/>
            <person name="Kuo A."/>
            <person name="Morin E."/>
            <person name="Chen J."/>
            <person name="Kohler A."/>
            <person name="Krizsan K."/>
            <person name="Balestrini R."/>
            <person name="Da Silva C."/>
            <person name="Montanini B."/>
            <person name="Hainaut M."/>
            <person name="Levati E."/>
            <person name="Barry K.W."/>
            <person name="Belfiori B."/>
            <person name="Cichocki N."/>
            <person name="Clum A."/>
            <person name="Dockter R.B."/>
            <person name="Fauchery L."/>
            <person name="Guy J."/>
            <person name="Iotti M."/>
            <person name="Le Tacon F."/>
            <person name="Lindquist E.A."/>
            <person name="Lipzen A."/>
            <person name="Malagnac F."/>
            <person name="Mello A."/>
            <person name="Molinier V."/>
            <person name="Miyauchi S."/>
            <person name="Poulain J."/>
            <person name="Riccioni C."/>
            <person name="Rubini A."/>
            <person name="Sitrit Y."/>
            <person name="Splivallo R."/>
            <person name="Traeger S."/>
            <person name="Wang M."/>
            <person name="Zifcakova L."/>
            <person name="Wipf D."/>
            <person name="Zambonelli A."/>
            <person name="Paolocci F."/>
            <person name="Nowrousian M."/>
            <person name="Ottonello S."/>
            <person name="Baldrian P."/>
            <person name="Spatafora J.W."/>
            <person name="Henrissat B."/>
            <person name="Nagy L.G."/>
            <person name="Aury J.M."/>
            <person name="Wincker P."/>
            <person name="Grigoriev I.V."/>
            <person name="Bonfante P."/>
            <person name="Martin F.M."/>
        </authorList>
    </citation>
    <scope>NUCLEOTIDE SEQUENCE [LARGE SCALE GENOMIC DNA]</scope>
    <source>
        <strain evidence="2 3">ATCC MYA-4762</strain>
    </source>
</reference>
<gene>
    <name evidence="2" type="ORF">L211DRAFT_847370</name>
</gene>
<dbReference type="STRING" id="1051890.A0A3N4LYK1"/>
<dbReference type="Gene3D" id="3.30.710.10">
    <property type="entry name" value="Potassium Channel Kv1.1, Chain A"/>
    <property type="match status" value="1"/>
</dbReference>
<dbReference type="AlphaFoldDB" id="A0A3N4LYK1"/>
<dbReference type="OrthoDB" id="5275938at2759"/>
<accession>A0A3N4LYK1</accession>
<name>A0A3N4LYK1_9PEZI</name>
<keyword evidence="3" id="KW-1185">Reference proteome</keyword>